<comment type="function">
    <text evidence="3">N-acetylglutamate synthase involved in arginine biosynthesis.</text>
</comment>
<evidence type="ECO:0000256" key="4">
    <source>
        <dbReference type="ARBA" id="ARBA00004173"/>
    </source>
</evidence>
<evidence type="ECO:0000256" key="1">
    <source>
        <dbReference type="ARBA" id="ARBA00001637"/>
    </source>
</evidence>
<dbReference type="Proteomes" id="UP000253845">
    <property type="component" value="Unassembled WGS sequence"/>
</dbReference>
<evidence type="ECO:0000256" key="33">
    <source>
        <dbReference type="ARBA" id="ARBA00048697"/>
    </source>
</evidence>
<dbReference type="SFLD" id="SFLDG01067">
    <property type="entry name" value="SPASM/twitch_domain_containing"/>
    <property type="match status" value="1"/>
</dbReference>
<comment type="pathway">
    <text evidence="5">Amino-acid biosynthesis; L-arginine biosynthesis; N(2)-acetyl-L-ornithine from L-glutamate: step 1/4.</text>
</comment>
<dbReference type="InterPro" id="IPR010505">
    <property type="entry name" value="MoaA_twitch"/>
</dbReference>
<keyword evidence="23" id="KW-0411">Iron-sulfur</keyword>
<dbReference type="Pfam" id="PF06463">
    <property type="entry name" value="Mob_synth_C"/>
    <property type="match status" value="1"/>
</dbReference>
<evidence type="ECO:0000259" key="37">
    <source>
        <dbReference type="PROSITE" id="PS51731"/>
    </source>
</evidence>
<dbReference type="SUPFAM" id="SSF102114">
    <property type="entry name" value="Radical SAM enzymes"/>
    <property type="match status" value="1"/>
</dbReference>
<keyword evidence="27" id="KW-0456">Lyase</keyword>
<dbReference type="EC" id="2.3.1.1" evidence="12"/>
<name>A0A370BZG6_ASPNG</name>
<keyword evidence="20" id="KW-0547">Nucleotide-binding</keyword>
<comment type="cofactor">
    <cofactor evidence="2">
        <name>[4Fe-4S] cluster</name>
        <dbReference type="ChEBI" id="CHEBI:49883"/>
    </cofactor>
</comment>
<dbReference type="NCBIfam" id="TIGR02666">
    <property type="entry name" value="moaA"/>
    <property type="match status" value="1"/>
</dbReference>
<evidence type="ECO:0000256" key="15">
    <source>
        <dbReference type="ARBA" id="ARBA00022485"/>
    </source>
</evidence>
<dbReference type="Gene3D" id="3.20.20.70">
    <property type="entry name" value="Aldolase class I"/>
    <property type="match status" value="1"/>
</dbReference>
<dbReference type="InterPro" id="IPR006855">
    <property type="entry name" value="Vertebrate-like_GNAT_dom"/>
</dbReference>
<comment type="catalytic activity">
    <reaction evidence="1">
        <text>(8S)-3',8-cyclo-7,8-dihydroguanosine 5'-triphosphate = cyclic pyranopterin phosphate + diphosphate</text>
        <dbReference type="Rhea" id="RHEA:49580"/>
        <dbReference type="ChEBI" id="CHEBI:33019"/>
        <dbReference type="ChEBI" id="CHEBI:59648"/>
        <dbReference type="ChEBI" id="CHEBI:131766"/>
        <dbReference type="EC" id="4.6.1.17"/>
    </reaction>
</comment>
<feature type="compositionally biased region" description="Low complexity" evidence="36">
    <location>
        <begin position="479"/>
        <end position="491"/>
    </location>
</feature>
<dbReference type="GO" id="GO:0051539">
    <property type="term" value="F:4 iron, 4 sulfur cluster binding"/>
    <property type="evidence" value="ECO:0007669"/>
    <property type="project" value="UniProtKB-KW"/>
</dbReference>
<evidence type="ECO:0000256" key="30">
    <source>
        <dbReference type="ARBA" id="ARBA00030346"/>
    </source>
</evidence>
<dbReference type="Pfam" id="PF04768">
    <property type="entry name" value="NAT"/>
    <property type="match status" value="1"/>
</dbReference>
<evidence type="ECO:0000256" key="27">
    <source>
        <dbReference type="ARBA" id="ARBA00023239"/>
    </source>
</evidence>
<dbReference type="GO" id="GO:0006526">
    <property type="term" value="P:L-arginine biosynthetic process"/>
    <property type="evidence" value="ECO:0007669"/>
    <property type="project" value="UniProtKB-UniPathway"/>
</dbReference>
<evidence type="ECO:0000256" key="28">
    <source>
        <dbReference type="ARBA" id="ARBA00023315"/>
    </source>
</evidence>
<evidence type="ECO:0000256" key="24">
    <source>
        <dbReference type="ARBA" id="ARBA00023128"/>
    </source>
</evidence>
<dbReference type="UniPathway" id="UPA00068"/>
<dbReference type="InterPro" id="IPR050105">
    <property type="entry name" value="MoCo_biosynth_MoaA/MoaC"/>
</dbReference>
<evidence type="ECO:0000256" key="6">
    <source>
        <dbReference type="ARBA" id="ARBA00005046"/>
    </source>
</evidence>
<evidence type="ECO:0000256" key="19">
    <source>
        <dbReference type="ARBA" id="ARBA00022723"/>
    </source>
</evidence>
<dbReference type="GO" id="GO:0005525">
    <property type="term" value="F:GTP binding"/>
    <property type="evidence" value="ECO:0007669"/>
    <property type="project" value="UniProtKB-KW"/>
</dbReference>
<evidence type="ECO:0000256" key="34">
    <source>
        <dbReference type="ARBA" id="ARBA00054222"/>
    </source>
</evidence>
<dbReference type="Gene3D" id="3.40.630.30">
    <property type="match status" value="1"/>
</dbReference>
<evidence type="ECO:0000256" key="11">
    <source>
        <dbReference type="ARBA" id="ARBA00012575"/>
    </source>
</evidence>
<evidence type="ECO:0000256" key="22">
    <source>
        <dbReference type="ARBA" id="ARBA00023004"/>
    </source>
</evidence>
<evidence type="ECO:0000256" key="17">
    <source>
        <dbReference type="ARBA" id="ARBA00022679"/>
    </source>
</evidence>
<evidence type="ECO:0000256" key="5">
    <source>
        <dbReference type="ARBA" id="ARBA00004925"/>
    </source>
</evidence>
<dbReference type="EC" id="4.6.1.17" evidence="11"/>
<comment type="catalytic activity">
    <reaction evidence="32">
        <text>L-glutamate + acetyl-CoA = N-acetyl-L-glutamate + CoA + H(+)</text>
        <dbReference type="Rhea" id="RHEA:24292"/>
        <dbReference type="ChEBI" id="CHEBI:15378"/>
        <dbReference type="ChEBI" id="CHEBI:29985"/>
        <dbReference type="ChEBI" id="CHEBI:44337"/>
        <dbReference type="ChEBI" id="CHEBI:57287"/>
        <dbReference type="ChEBI" id="CHEBI:57288"/>
        <dbReference type="EC" id="2.3.1.1"/>
    </reaction>
</comment>
<evidence type="ECO:0000256" key="14">
    <source>
        <dbReference type="ARBA" id="ARBA00018802"/>
    </source>
</evidence>
<evidence type="ECO:0000256" key="16">
    <source>
        <dbReference type="ARBA" id="ARBA00022605"/>
    </source>
</evidence>
<feature type="compositionally biased region" description="Polar residues" evidence="36">
    <location>
        <begin position="497"/>
        <end position="510"/>
    </location>
</feature>
<dbReference type="SFLD" id="SFLDS00029">
    <property type="entry name" value="Radical_SAM"/>
    <property type="match status" value="1"/>
</dbReference>
<dbReference type="GO" id="GO:0061798">
    <property type="term" value="F:GTP 3',8'-cyclase activity"/>
    <property type="evidence" value="ECO:0007669"/>
    <property type="project" value="UniProtKB-EC"/>
</dbReference>
<comment type="pathway">
    <text evidence="6">Cofactor biosynthesis; molybdopterin biosynthesis.</text>
</comment>
<evidence type="ECO:0000256" key="8">
    <source>
        <dbReference type="ARBA" id="ARBA00008694"/>
    </source>
</evidence>
<dbReference type="SFLD" id="SFLDG01383">
    <property type="entry name" value="cyclic_pyranopterin_phosphate"/>
    <property type="match status" value="1"/>
</dbReference>
<dbReference type="PANTHER" id="PTHR22960:SF0">
    <property type="entry name" value="MOLYBDENUM COFACTOR BIOSYNTHESIS PROTEIN 1"/>
    <property type="match status" value="1"/>
</dbReference>
<dbReference type="EMBL" id="KZ851918">
    <property type="protein sequence ID" value="RDH19455.1"/>
    <property type="molecule type" value="Genomic_DNA"/>
</dbReference>
<feature type="region of interest" description="Disordered" evidence="36">
    <location>
        <begin position="479"/>
        <end position="516"/>
    </location>
</feature>
<evidence type="ECO:0000256" key="29">
    <source>
        <dbReference type="ARBA" id="ARBA00030322"/>
    </source>
</evidence>
<evidence type="ECO:0000256" key="9">
    <source>
        <dbReference type="ARBA" id="ARBA00009862"/>
    </source>
</evidence>
<comment type="subunit">
    <text evidence="35">Isoform MOCS1A and isoform MOCS1B probably form a heterooligomer.</text>
</comment>
<dbReference type="FunFam" id="3.20.20.70:FF:000117">
    <property type="entry name" value="molybdenum cofactor biosynthesis protein 1"/>
    <property type="match status" value="1"/>
</dbReference>
<dbReference type="GO" id="GO:0005739">
    <property type="term" value="C:mitochondrion"/>
    <property type="evidence" value="ECO:0007669"/>
    <property type="project" value="UniProtKB-SubCell"/>
</dbReference>
<dbReference type="PROSITE" id="PS51731">
    <property type="entry name" value="GNAT_NAGS"/>
    <property type="match status" value="1"/>
</dbReference>
<comment type="function">
    <text evidence="34">Isoform MOCS1A and isoform MOCS1B probably form a complex that catalyzes the conversion of 5'-GTP to cyclic pyranopterin monophosphate (cPMP). MOCS1A catalyzes the cyclization of GTP to (8S)-3',8-cyclo-7,8-dihydroguanosine 5'-triphosphate and MOCS1B catalyzes the subsequent conversion of (8S)-3',8-cyclo-7,8-dihydroguanosine 5'-triphosphate to cPMP.</text>
</comment>
<keyword evidence="19" id="KW-0479">Metal-binding</keyword>
<keyword evidence="21" id="KW-0809">Transit peptide</keyword>
<dbReference type="InterPro" id="IPR000385">
    <property type="entry name" value="MoaA_NifB_PqqE_Fe-S-bd_CS"/>
</dbReference>
<dbReference type="Pfam" id="PF04055">
    <property type="entry name" value="Radical_SAM"/>
    <property type="match status" value="1"/>
</dbReference>
<dbReference type="CDD" id="cd21117">
    <property type="entry name" value="Twitch_MoaA"/>
    <property type="match status" value="1"/>
</dbReference>
<comment type="similarity">
    <text evidence="9">In the N-terminal section; belongs to the radical SAM superfamily. MoaA family.</text>
</comment>
<dbReference type="SFLD" id="SFLDG01386">
    <property type="entry name" value="main_SPASM_domain-containing"/>
    <property type="match status" value="1"/>
</dbReference>
<dbReference type="VEuPathDB" id="FungiDB:M747DRAFT_332029"/>
<dbReference type="InterPro" id="IPR040064">
    <property type="entry name" value="MoaA-like"/>
</dbReference>
<reference evidence="39 40" key="1">
    <citation type="submission" date="2018-07" db="EMBL/GenBank/DDBJ databases">
        <title>Section-level genome sequencing of Aspergillus section Nigri to investigate inter- and intra-species variation.</title>
        <authorList>
            <consortium name="DOE Joint Genome Institute"/>
            <person name="Vesth T.C."/>
            <person name="Nybo J.L."/>
            <person name="Theobald S."/>
            <person name="Frisvad J.C."/>
            <person name="Larsen T.O."/>
            <person name="Nielsen K.F."/>
            <person name="Hoof J.B."/>
            <person name="Brandl J."/>
            <person name="Salamov A."/>
            <person name="Riley R."/>
            <person name="Gladden J.M."/>
            <person name="Phatale P."/>
            <person name="Nielsen M.T."/>
            <person name="Lyhne E.K."/>
            <person name="Kogle M.E."/>
            <person name="Strasser K."/>
            <person name="McDonnell E."/>
            <person name="Barry K."/>
            <person name="Clum A."/>
            <person name="Chen C."/>
            <person name="Nolan M."/>
            <person name="Sandor L."/>
            <person name="Kuo A."/>
            <person name="Lipzen A."/>
            <person name="Hainaut M."/>
            <person name="Drula E."/>
            <person name="Tsang A."/>
            <person name="Magnuson J.K."/>
            <person name="Henrissat B."/>
            <person name="Wiebenga A."/>
            <person name="Simmons B.A."/>
            <person name="Makela M.R."/>
            <person name="De vries R.P."/>
            <person name="Grigoriev I.V."/>
            <person name="Mortensen U.H."/>
            <person name="Baker S.E."/>
            <person name="Andersen M.R."/>
        </authorList>
    </citation>
    <scope>NUCLEOTIDE SEQUENCE [LARGE SCALE GENOMIC DNA]</scope>
    <source>
        <strain evidence="39 40">ATCC 13496</strain>
    </source>
</reference>
<evidence type="ECO:0000313" key="40">
    <source>
        <dbReference type="Proteomes" id="UP000253845"/>
    </source>
</evidence>
<dbReference type="AlphaFoldDB" id="A0A370BZG6"/>
<comment type="subcellular location">
    <subcellularLocation>
        <location evidence="4">Mitochondrion</location>
    </subcellularLocation>
</comment>
<dbReference type="InterPro" id="IPR007197">
    <property type="entry name" value="rSAM"/>
</dbReference>
<keyword evidence="24" id="KW-0496">Mitochondrion</keyword>
<accession>A0A370BZG6</accession>
<dbReference type="PROSITE" id="PS01305">
    <property type="entry name" value="MOAA_NIFB_PQQE"/>
    <property type="match status" value="1"/>
</dbReference>
<feature type="domain" description="Radical SAM core" evidence="38">
    <location>
        <begin position="81"/>
        <end position="300"/>
    </location>
</feature>
<evidence type="ECO:0000256" key="12">
    <source>
        <dbReference type="ARBA" id="ARBA00012697"/>
    </source>
</evidence>
<evidence type="ECO:0000256" key="21">
    <source>
        <dbReference type="ARBA" id="ARBA00022946"/>
    </source>
</evidence>
<evidence type="ECO:0000256" key="23">
    <source>
        <dbReference type="ARBA" id="ARBA00023014"/>
    </source>
</evidence>
<evidence type="ECO:0000256" key="18">
    <source>
        <dbReference type="ARBA" id="ARBA00022691"/>
    </source>
</evidence>
<keyword evidence="17" id="KW-0808">Transferase</keyword>
<protein>
    <recommendedName>
        <fullName evidence="14">Amino-acid acetyltransferase, mitochondrial</fullName>
        <ecNumber evidence="12">2.3.1.1</ecNumber>
        <ecNumber evidence="10">4.1.99.22</ecNumber>
        <ecNumber evidence="11">4.6.1.17</ecNumber>
    </recommendedName>
    <alternativeName>
        <fullName evidence="29">Arginine-requiring protein 2</fullName>
    </alternativeName>
    <alternativeName>
        <fullName evidence="30">Glutamate N-acetyltransferase</fullName>
    </alternativeName>
    <alternativeName>
        <fullName evidence="13">Molybdenum cofactor biosynthesis protein 1</fullName>
    </alternativeName>
    <alternativeName>
        <fullName evidence="31">N-acetylglutamate synthase</fullName>
    </alternativeName>
</protein>
<comment type="similarity">
    <text evidence="8">Belongs to the acetyltransferase family.</text>
</comment>
<dbReference type="EC" id="4.1.99.22" evidence="10"/>
<dbReference type="PROSITE" id="PS51918">
    <property type="entry name" value="RADICAL_SAM"/>
    <property type="match status" value="1"/>
</dbReference>
<dbReference type="GO" id="GO:0061799">
    <property type="term" value="F:cyclic pyranopterin monophosphate synthase activity"/>
    <property type="evidence" value="ECO:0007669"/>
    <property type="project" value="UniProtKB-EC"/>
</dbReference>
<feature type="domain" description="N-acetyltransferase" evidence="37">
    <location>
        <begin position="999"/>
        <end position="1168"/>
    </location>
</feature>
<evidence type="ECO:0000256" key="32">
    <source>
        <dbReference type="ARBA" id="ARBA00048372"/>
    </source>
</evidence>
<keyword evidence="22" id="KW-0408">Iron</keyword>
<comment type="catalytic activity">
    <reaction evidence="33">
        <text>GTP + AH2 + S-adenosyl-L-methionine = (8S)-3',8-cyclo-7,8-dihydroguanosine 5'-triphosphate + 5'-deoxyadenosine + L-methionine + A + H(+)</text>
        <dbReference type="Rhea" id="RHEA:49576"/>
        <dbReference type="ChEBI" id="CHEBI:13193"/>
        <dbReference type="ChEBI" id="CHEBI:15378"/>
        <dbReference type="ChEBI" id="CHEBI:17319"/>
        <dbReference type="ChEBI" id="CHEBI:17499"/>
        <dbReference type="ChEBI" id="CHEBI:37565"/>
        <dbReference type="ChEBI" id="CHEBI:57844"/>
        <dbReference type="ChEBI" id="CHEBI:59789"/>
        <dbReference type="ChEBI" id="CHEBI:131766"/>
        <dbReference type="EC" id="4.1.99.22"/>
    </reaction>
</comment>
<organism evidence="39 40">
    <name type="scientific">Aspergillus niger ATCC 13496</name>
    <dbReference type="NCBI Taxonomy" id="1353008"/>
    <lineage>
        <taxon>Eukaryota</taxon>
        <taxon>Fungi</taxon>
        <taxon>Dikarya</taxon>
        <taxon>Ascomycota</taxon>
        <taxon>Pezizomycotina</taxon>
        <taxon>Eurotiomycetes</taxon>
        <taxon>Eurotiomycetidae</taxon>
        <taxon>Eurotiales</taxon>
        <taxon>Aspergillaceae</taxon>
        <taxon>Aspergillus</taxon>
        <taxon>Aspergillus subgen. Circumdati</taxon>
    </lineage>
</organism>
<feature type="region of interest" description="Disordered" evidence="36">
    <location>
        <begin position="441"/>
        <end position="466"/>
    </location>
</feature>
<dbReference type="PANTHER" id="PTHR22960">
    <property type="entry name" value="MOLYBDOPTERIN COFACTOR SYNTHESIS PROTEIN A"/>
    <property type="match status" value="1"/>
</dbReference>
<evidence type="ECO:0000313" key="39">
    <source>
        <dbReference type="EMBL" id="RDH19455.1"/>
    </source>
</evidence>
<dbReference type="InterPro" id="IPR013785">
    <property type="entry name" value="Aldolase_TIM"/>
</dbReference>
<dbReference type="SMART" id="SM00729">
    <property type="entry name" value="Elp3"/>
    <property type="match status" value="1"/>
</dbReference>
<dbReference type="GO" id="GO:0046872">
    <property type="term" value="F:metal ion binding"/>
    <property type="evidence" value="ECO:0007669"/>
    <property type="project" value="UniProtKB-KW"/>
</dbReference>
<dbReference type="GO" id="GO:0016746">
    <property type="term" value="F:acyltransferase activity"/>
    <property type="evidence" value="ECO:0007669"/>
    <property type="project" value="UniProtKB-KW"/>
</dbReference>
<gene>
    <name evidence="39" type="ORF">M747DRAFT_332029</name>
</gene>
<sequence length="1178" mass="128910">MPKLLSCASSAKMITSSRLGPSSHVARFAVWNPRNHSTNAIATATRFEDRLSSPAPSTKSVPPRWAALKSAKPFSEFLTDTFNRQHDYLRISVTERCNLRCLYCMPEEGVPLSPPARLLTSPEIIYLSSLFVSQGVTKIRLTGGEPTVRKDIIPLMQSIGELRRNGLRELCLTTNGISLHRKLDAMVDAGLTGINLSLDTLDPFQFQIMTRRKGFDAVMKSIDRVVELNHAGAGIKLKINCVVMRGINEREIIPFIELGRNNPIEIRFIEYMPFDGNKWSQGKMVSYQEMLATIQEKYPDLQKVPDHKNNTSKTYQVPGFKGQIGFITSMTHNFCGTCNRLRITCDGNLKVCLFGNAEVSLRDILRKENNGEPISETRMKELESDALVRREEELLDIIGVAVKRKKAKHAGMGELKDMKNRPMILIGGPVDRWPPLHLQTDASSRVTSRSETMSSRTLVGLRSTTSTHLQRSGVAAAAAVSSSSTSSSGSAPRRCLSSASGRQVQQSAEFSSSSKSWDRLGRRAKEKLLDREFFLSLLNSASTKREAKSYLARLKAQHQGTPPLKPAAKQPGVAEAAAPVSSGASSTSFYGASRSVYDSPVFRHDSTPTPPLQDVSERLHLALVKITTPQLLDDSTVNGVAKTLSQLNRLGMACCVVVDPGTAGDSNQLRRIAAEQADRISTAVDAQPDSKSAHIDSVLSVSALNPEAPKVLSRKLLLGPLRDGHIVVLAPIAYTEDVPRAVTVSASDAILALTKELAGLATNPDPDEDPIRTAQRIAGLQEEVSLDRVILLDPLGGIPAFSGPQTSHVFINMEQEFDDIENELLRVWQSAASAKNNLPEEGLPSIADSNPLSKFADTEVVPVPPSQKAYSSDLTLGTSMVEGHINNLRLSQAALAMLPSASSSIITSPLEVANSAQSPGGASPDVSAVGTRRQRNPLIHNLLTDKPLLSSSLPLSRRAALNGRRDSIATQPSHTTFVKRGMPLTIIPNPWLSPWTAKDRPRLGLDDPSIDLPRLVHLIEDSFNRKLDVQDYLNRVNGRLAGLIIAGEYEGGAILTWELPPGVEDDGSEASQARMVPYLDKFAVLKRSQGAGGVADIVFNAMVRSCFPNGVCWRSRKDNPVNKWYFERSQGTWKLSDMNWTMFWTTPGLTEDSQKFRDYEAVCRSIQPSWADDTGVVD</sequence>
<keyword evidence="16" id="KW-0028">Amino-acid biosynthesis</keyword>
<dbReference type="InterPro" id="IPR058240">
    <property type="entry name" value="rSAM_sf"/>
</dbReference>
<evidence type="ECO:0000256" key="3">
    <source>
        <dbReference type="ARBA" id="ARBA00002294"/>
    </source>
</evidence>
<evidence type="ECO:0000256" key="10">
    <source>
        <dbReference type="ARBA" id="ARBA00012167"/>
    </source>
</evidence>
<dbReference type="FunFam" id="3.40.630.30:FF:000049">
    <property type="entry name" value="Amino-acid acetyltransferase, mitochondrial"/>
    <property type="match status" value="1"/>
</dbReference>
<evidence type="ECO:0000259" key="38">
    <source>
        <dbReference type="PROSITE" id="PS51918"/>
    </source>
</evidence>
<dbReference type="UniPathway" id="UPA00344"/>
<evidence type="ECO:0000256" key="7">
    <source>
        <dbReference type="ARBA" id="ARBA00008484"/>
    </source>
</evidence>
<keyword evidence="26" id="KW-0501">Molybdenum cofactor biosynthesis</keyword>
<evidence type="ECO:0000256" key="13">
    <source>
        <dbReference type="ARBA" id="ARBA00015273"/>
    </source>
</evidence>
<keyword evidence="15" id="KW-0004">4Fe-4S</keyword>
<comment type="similarity">
    <text evidence="7">In the C-terminal section; belongs to the MoaC family.</text>
</comment>
<evidence type="ECO:0000256" key="36">
    <source>
        <dbReference type="SAM" id="MobiDB-lite"/>
    </source>
</evidence>
<dbReference type="GO" id="GO:0006777">
    <property type="term" value="P:Mo-molybdopterin cofactor biosynthetic process"/>
    <property type="evidence" value="ECO:0007669"/>
    <property type="project" value="UniProtKB-KW"/>
</dbReference>
<evidence type="ECO:0000256" key="35">
    <source>
        <dbReference type="ARBA" id="ARBA00063038"/>
    </source>
</evidence>
<keyword evidence="28" id="KW-0012">Acyltransferase</keyword>
<dbReference type="HAMAP" id="MF_01225_B">
    <property type="entry name" value="MoaA_B"/>
    <property type="match status" value="1"/>
</dbReference>
<evidence type="ECO:0000256" key="25">
    <source>
        <dbReference type="ARBA" id="ARBA00023134"/>
    </source>
</evidence>
<dbReference type="InterPro" id="IPR013483">
    <property type="entry name" value="MoaA"/>
</dbReference>
<dbReference type="CDD" id="cd01335">
    <property type="entry name" value="Radical_SAM"/>
    <property type="match status" value="1"/>
</dbReference>
<dbReference type="InterPro" id="IPR006638">
    <property type="entry name" value="Elp3/MiaA/NifB-like_rSAM"/>
</dbReference>
<evidence type="ECO:0000256" key="20">
    <source>
        <dbReference type="ARBA" id="ARBA00022741"/>
    </source>
</evidence>
<proteinExistence type="inferred from homology"/>
<evidence type="ECO:0000256" key="31">
    <source>
        <dbReference type="ARBA" id="ARBA00033251"/>
    </source>
</evidence>
<keyword evidence="25" id="KW-0342">GTP-binding</keyword>
<evidence type="ECO:0000256" key="2">
    <source>
        <dbReference type="ARBA" id="ARBA00001966"/>
    </source>
</evidence>
<evidence type="ECO:0000256" key="26">
    <source>
        <dbReference type="ARBA" id="ARBA00023150"/>
    </source>
</evidence>
<keyword evidence="18" id="KW-0949">S-adenosyl-L-methionine</keyword>